<comment type="caution">
    <text evidence="1">The sequence shown here is derived from an EMBL/GenBank/DDBJ whole genome shotgun (WGS) entry which is preliminary data.</text>
</comment>
<dbReference type="Proteomes" id="UP001341840">
    <property type="component" value="Unassembled WGS sequence"/>
</dbReference>
<evidence type="ECO:0000313" key="1">
    <source>
        <dbReference type="EMBL" id="MED6186860.1"/>
    </source>
</evidence>
<protein>
    <submittedName>
        <fullName evidence="1">Uncharacterized protein</fullName>
    </submittedName>
</protein>
<organism evidence="1 2">
    <name type="scientific">Stylosanthes scabra</name>
    <dbReference type="NCBI Taxonomy" id="79078"/>
    <lineage>
        <taxon>Eukaryota</taxon>
        <taxon>Viridiplantae</taxon>
        <taxon>Streptophyta</taxon>
        <taxon>Embryophyta</taxon>
        <taxon>Tracheophyta</taxon>
        <taxon>Spermatophyta</taxon>
        <taxon>Magnoliopsida</taxon>
        <taxon>eudicotyledons</taxon>
        <taxon>Gunneridae</taxon>
        <taxon>Pentapetalae</taxon>
        <taxon>rosids</taxon>
        <taxon>fabids</taxon>
        <taxon>Fabales</taxon>
        <taxon>Fabaceae</taxon>
        <taxon>Papilionoideae</taxon>
        <taxon>50 kb inversion clade</taxon>
        <taxon>dalbergioids sensu lato</taxon>
        <taxon>Dalbergieae</taxon>
        <taxon>Pterocarpus clade</taxon>
        <taxon>Stylosanthes</taxon>
    </lineage>
</organism>
<reference evidence="1 2" key="1">
    <citation type="journal article" date="2023" name="Plants (Basel)">
        <title>Bridging the Gap: Combining Genomics and Transcriptomics Approaches to Understand Stylosanthes scabra, an Orphan Legume from the Brazilian Caatinga.</title>
        <authorList>
            <person name="Ferreira-Neto J.R.C."/>
            <person name="da Silva M.D."/>
            <person name="Binneck E."/>
            <person name="de Melo N.F."/>
            <person name="da Silva R.H."/>
            <person name="de Melo A.L.T.M."/>
            <person name="Pandolfi V."/>
            <person name="Bustamante F.O."/>
            <person name="Brasileiro-Vidal A.C."/>
            <person name="Benko-Iseppon A.M."/>
        </authorList>
    </citation>
    <scope>NUCLEOTIDE SEQUENCE [LARGE SCALE GENOMIC DNA]</scope>
    <source>
        <tissue evidence="1">Leaves</tissue>
    </source>
</reference>
<sequence>MNETIASFEGKFKYSLSRDDMMALTPREWISNNIIDWICHTSNVCALERFRKRFYCVLTGILESIINPKNVGRYIRQNIEAGIGSEFGTNKRFFDKKEAANKE</sequence>
<gene>
    <name evidence="1" type="ORF">PIB30_070731</name>
</gene>
<proteinExistence type="predicted"/>
<accession>A0ABU6WRE2</accession>
<dbReference type="EMBL" id="JASCZI010182045">
    <property type="protein sequence ID" value="MED6186860.1"/>
    <property type="molecule type" value="Genomic_DNA"/>
</dbReference>
<keyword evidence="2" id="KW-1185">Reference proteome</keyword>
<evidence type="ECO:0000313" key="2">
    <source>
        <dbReference type="Proteomes" id="UP001341840"/>
    </source>
</evidence>
<name>A0ABU6WRE2_9FABA</name>